<organism evidence="1 2">
    <name type="scientific">Proteiniclasticum ruminis</name>
    <dbReference type="NCBI Taxonomy" id="398199"/>
    <lineage>
        <taxon>Bacteria</taxon>
        <taxon>Bacillati</taxon>
        <taxon>Bacillota</taxon>
        <taxon>Clostridia</taxon>
        <taxon>Eubacteriales</taxon>
        <taxon>Clostridiaceae</taxon>
        <taxon>Proteiniclasticum</taxon>
    </lineage>
</organism>
<evidence type="ECO:0000313" key="1">
    <source>
        <dbReference type="EMBL" id="SDI14448.1"/>
    </source>
</evidence>
<protein>
    <recommendedName>
        <fullName evidence="3">Stage V sporulation protein S</fullName>
    </recommendedName>
</protein>
<dbReference type="Proteomes" id="UP000183255">
    <property type="component" value="Unassembled WGS sequence"/>
</dbReference>
<evidence type="ECO:0000313" key="2">
    <source>
        <dbReference type="Proteomes" id="UP000183255"/>
    </source>
</evidence>
<accession>A0A1G8I679</accession>
<name>A0A1G8I679_9CLOT</name>
<proteinExistence type="predicted"/>
<dbReference type="EMBL" id="FNDZ01000001">
    <property type="protein sequence ID" value="SDI14448.1"/>
    <property type="molecule type" value="Genomic_DNA"/>
</dbReference>
<sequence>MKNVKTIRLSKNTEPAKACTSLLFMLEEGNDVELIALGTSAAVLAKVAALSFNLSYGKMTLSYHPRMEVIHDSQGIPRSAVIMLIKAVP</sequence>
<evidence type="ECO:0008006" key="3">
    <source>
        <dbReference type="Google" id="ProtNLM"/>
    </source>
</evidence>
<reference evidence="1 2" key="1">
    <citation type="submission" date="2016-10" db="EMBL/GenBank/DDBJ databases">
        <authorList>
            <person name="de Groot N.N."/>
        </authorList>
    </citation>
    <scope>NUCLEOTIDE SEQUENCE [LARGE SCALE GENOMIC DNA]</scope>
    <source>
        <strain evidence="1 2">CGMCC 1.5058</strain>
    </source>
</reference>
<dbReference type="RefSeq" id="WP_031574314.1">
    <property type="nucleotide sequence ID" value="NZ_FNDZ01000001.1"/>
</dbReference>
<dbReference type="AlphaFoldDB" id="A0A1G8I679"/>
<gene>
    <name evidence="1" type="ORF">SAMN05421804_101784</name>
</gene>